<evidence type="ECO:0000313" key="2">
    <source>
        <dbReference type="Proteomes" id="UP001165960"/>
    </source>
</evidence>
<evidence type="ECO:0000313" key="1">
    <source>
        <dbReference type="EMBL" id="KAJ9051182.1"/>
    </source>
</evidence>
<keyword evidence="2" id="KW-1185">Reference proteome</keyword>
<sequence>MLDNLHFTIQGPVIDFPKFNIVLGLDGLQRNNPHVDWATSALTIKCEGVNHNVVNATIHHVLILPLVGHFKDKYIVLAFAS</sequence>
<gene>
    <name evidence="1" type="ORF">DSO57_1007023</name>
</gene>
<proteinExistence type="predicted"/>
<protein>
    <submittedName>
        <fullName evidence="1">Uncharacterized protein</fullName>
    </submittedName>
</protein>
<accession>A0ACC2RM77</accession>
<reference evidence="1" key="1">
    <citation type="submission" date="2022-04" db="EMBL/GenBank/DDBJ databases">
        <title>Genome of the entomopathogenic fungus Entomophthora muscae.</title>
        <authorList>
            <person name="Elya C."/>
            <person name="Lovett B.R."/>
            <person name="Lee E."/>
            <person name="Macias A.M."/>
            <person name="Hajek A.E."/>
            <person name="De Bivort B.L."/>
            <person name="Kasson M.T."/>
            <person name="De Fine Licht H.H."/>
            <person name="Stajich J.E."/>
        </authorList>
    </citation>
    <scope>NUCLEOTIDE SEQUENCE</scope>
    <source>
        <strain evidence="1">Berkeley</strain>
    </source>
</reference>
<comment type="caution">
    <text evidence="1">The sequence shown here is derived from an EMBL/GenBank/DDBJ whole genome shotgun (WGS) entry which is preliminary data.</text>
</comment>
<name>A0ACC2RM77_9FUNG</name>
<organism evidence="1 2">
    <name type="scientific">Entomophthora muscae</name>
    <dbReference type="NCBI Taxonomy" id="34485"/>
    <lineage>
        <taxon>Eukaryota</taxon>
        <taxon>Fungi</taxon>
        <taxon>Fungi incertae sedis</taxon>
        <taxon>Zoopagomycota</taxon>
        <taxon>Entomophthoromycotina</taxon>
        <taxon>Entomophthoromycetes</taxon>
        <taxon>Entomophthorales</taxon>
        <taxon>Entomophthoraceae</taxon>
        <taxon>Entomophthora</taxon>
    </lineage>
</organism>
<dbReference type="EMBL" id="QTSX02007120">
    <property type="protein sequence ID" value="KAJ9051182.1"/>
    <property type="molecule type" value="Genomic_DNA"/>
</dbReference>
<dbReference type="Proteomes" id="UP001165960">
    <property type="component" value="Unassembled WGS sequence"/>
</dbReference>